<proteinExistence type="inferred from homology"/>
<evidence type="ECO:0000256" key="1">
    <source>
        <dbReference type="ARBA" id="ARBA00004141"/>
    </source>
</evidence>
<dbReference type="InterPro" id="IPR006669">
    <property type="entry name" value="MgtE_transporter"/>
</dbReference>
<dbReference type="Pfam" id="PF00571">
    <property type="entry name" value="CBS"/>
    <property type="match status" value="1"/>
</dbReference>
<dbReference type="Gene3D" id="3.10.580.10">
    <property type="entry name" value="CBS-domain"/>
    <property type="match status" value="1"/>
</dbReference>
<dbReference type="SUPFAM" id="SSF54631">
    <property type="entry name" value="CBS-domain pair"/>
    <property type="match status" value="1"/>
</dbReference>
<dbReference type="Proteomes" id="UP000433050">
    <property type="component" value="Unassembled WGS sequence"/>
</dbReference>
<gene>
    <name evidence="12" type="ORF">STARVERO_00690</name>
</gene>
<feature type="domain" description="CBS" evidence="11">
    <location>
        <begin position="214"/>
        <end position="272"/>
    </location>
</feature>
<dbReference type="CDD" id="cd04606">
    <property type="entry name" value="CBS_pair_Mg_transporter"/>
    <property type="match status" value="1"/>
</dbReference>
<dbReference type="PANTHER" id="PTHR43773">
    <property type="entry name" value="MAGNESIUM TRANSPORTER MGTE"/>
    <property type="match status" value="1"/>
</dbReference>
<protein>
    <recommendedName>
        <fullName evidence="9">Magnesium transporter MgtE</fullName>
    </recommendedName>
</protein>
<organism evidence="12 13">
    <name type="scientific">Starkeya nomas</name>
    <dbReference type="NCBI Taxonomy" id="2666134"/>
    <lineage>
        <taxon>Bacteria</taxon>
        <taxon>Pseudomonadati</taxon>
        <taxon>Pseudomonadota</taxon>
        <taxon>Alphaproteobacteria</taxon>
        <taxon>Hyphomicrobiales</taxon>
        <taxon>Xanthobacteraceae</taxon>
        <taxon>Starkeya</taxon>
    </lineage>
</organism>
<dbReference type="SUPFAM" id="SSF161093">
    <property type="entry name" value="MgtE membrane domain-like"/>
    <property type="match status" value="1"/>
</dbReference>
<dbReference type="PROSITE" id="PS51371">
    <property type="entry name" value="CBS"/>
    <property type="match status" value="1"/>
</dbReference>
<evidence type="ECO:0000259" key="11">
    <source>
        <dbReference type="PROSITE" id="PS51371"/>
    </source>
</evidence>
<evidence type="ECO:0000313" key="12">
    <source>
        <dbReference type="EMBL" id="CAA0088402.1"/>
    </source>
</evidence>
<dbReference type="InterPro" id="IPR036739">
    <property type="entry name" value="SLC41_membr_dom_sf"/>
</dbReference>
<dbReference type="SMART" id="SM00116">
    <property type="entry name" value="CBS"/>
    <property type="match status" value="2"/>
</dbReference>
<evidence type="ECO:0000313" key="13">
    <source>
        <dbReference type="Proteomes" id="UP000433050"/>
    </source>
</evidence>
<sequence length="476" mass="52764">MEDNRNPAPERRDNFRRDDRRDDLRRNDETVDAAALAAELAEEHPADIAEALDEQEPKTASAVLASLPREQQVEILDLPDVDLTSELIEALPVEEAVRLVSEMSADRAADLFRWMDEPARSHLFARLPPETQGELNRLLAWPEHTAGSLMTTEFVTVPSTWTVGETLRHIRQIERTRETIYAIYVLDPITHKLIKAVTLRQLITGETGQPILTVAPKHDPITTTPLVDREDVARLISKYDLLAVPVVDENEHVLGIVTVDDMIDAIIEENTEDVQKFGGMEALDEPYMEIGFFNMLKKRAGWLSILFLGEMLTANAMQHFEDELERAIVLTLFIPLIMSSGGNSGSQATSLIIRALALGEIKVRDWWRVALRELPSGLVLGAILAVLGMARITAWQMLGLHDYGEHWVLVAATVGAALVAIVTFGSLIGSMLPFVLRRLGFDPASASAPFVATFVDVTGLVIYFSVALLILQGTLL</sequence>
<evidence type="ECO:0000256" key="2">
    <source>
        <dbReference type="ARBA" id="ARBA00009749"/>
    </source>
</evidence>
<keyword evidence="9" id="KW-0479">Metal-binding</keyword>
<keyword evidence="8" id="KW-0129">CBS domain</keyword>
<feature type="transmembrane region" description="Helical" evidence="9">
    <location>
        <begin position="374"/>
        <end position="395"/>
    </location>
</feature>
<dbReference type="SMART" id="SM00924">
    <property type="entry name" value="MgtE_N"/>
    <property type="match status" value="1"/>
</dbReference>
<keyword evidence="13" id="KW-1185">Reference proteome</keyword>
<evidence type="ECO:0000256" key="4">
    <source>
        <dbReference type="ARBA" id="ARBA00022692"/>
    </source>
</evidence>
<dbReference type="Pfam" id="PF03448">
    <property type="entry name" value="MgtE_N"/>
    <property type="match status" value="1"/>
</dbReference>
<comment type="subunit">
    <text evidence="9">Homodimer.</text>
</comment>
<feature type="region of interest" description="Disordered" evidence="10">
    <location>
        <begin position="1"/>
        <end position="27"/>
    </location>
</feature>
<keyword evidence="5 9" id="KW-0460">Magnesium</keyword>
<dbReference type="AlphaFoldDB" id="A0A5S9NI34"/>
<dbReference type="Pfam" id="PF01769">
    <property type="entry name" value="MgtE"/>
    <property type="match status" value="1"/>
</dbReference>
<dbReference type="GO" id="GO:0015095">
    <property type="term" value="F:magnesium ion transmembrane transporter activity"/>
    <property type="evidence" value="ECO:0007669"/>
    <property type="project" value="UniProtKB-UniRule"/>
</dbReference>
<dbReference type="InterPro" id="IPR038076">
    <property type="entry name" value="MgtE_N_sf"/>
</dbReference>
<name>A0A5S9NI34_9HYPH</name>
<keyword evidence="4 9" id="KW-0812">Transmembrane</keyword>
<dbReference type="NCBIfam" id="TIGR00400">
    <property type="entry name" value="mgtE"/>
    <property type="match status" value="1"/>
</dbReference>
<comment type="caution">
    <text evidence="9">Lacks conserved residue(s) required for the propagation of feature annotation.</text>
</comment>
<keyword evidence="9" id="KW-1003">Cell membrane</keyword>
<dbReference type="InterPro" id="IPR006668">
    <property type="entry name" value="Mg_transptr_MgtE_intracell_dom"/>
</dbReference>
<comment type="function">
    <text evidence="9">Acts as a magnesium transporter.</text>
</comment>
<accession>A0A5S9NI34</accession>
<evidence type="ECO:0000256" key="3">
    <source>
        <dbReference type="ARBA" id="ARBA00022448"/>
    </source>
</evidence>
<evidence type="ECO:0000256" key="5">
    <source>
        <dbReference type="ARBA" id="ARBA00022842"/>
    </source>
</evidence>
<keyword evidence="6 9" id="KW-1133">Transmembrane helix</keyword>
<evidence type="ECO:0000256" key="9">
    <source>
        <dbReference type="RuleBase" id="RU362011"/>
    </source>
</evidence>
<evidence type="ECO:0000256" key="6">
    <source>
        <dbReference type="ARBA" id="ARBA00022989"/>
    </source>
</evidence>
<comment type="subcellular location">
    <subcellularLocation>
        <location evidence="9">Cell membrane</location>
        <topology evidence="9">Multi-pass membrane protein</topology>
    </subcellularLocation>
    <subcellularLocation>
        <location evidence="1">Membrane</location>
        <topology evidence="1">Multi-pass membrane protein</topology>
    </subcellularLocation>
</comment>
<dbReference type="GO" id="GO:0046872">
    <property type="term" value="F:metal ion binding"/>
    <property type="evidence" value="ECO:0007669"/>
    <property type="project" value="UniProtKB-KW"/>
</dbReference>
<dbReference type="InterPro" id="IPR046342">
    <property type="entry name" value="CBS_dom_sf"/>
</dbReference>
<keyword evidence="3 9" id="KW-0813">Transport</keyword>
<keyword evidence="7 9" id="KW-0472">Membrane</keyword>
<dbReference type="EMBL" id="CACSAS010000001">
    <property type="protein sequence ID" value="CAA0088402.1"/>
    <property type="molecule type" value="Genomic_DNA"/>
</dbReference>
<feature type="transmembrane region" description="Helical" evidence="9">
    <location>
        <begin position="407"/>
        <end position="436"/>
    </location>
</feature>
<evidence type="ECO:0000256" key="8">
    <source>
        <dbReference type="PROSITE-ProRule" id="PRU00703"/>
    </source>
</evidence>
<dbReference type="SUPFAM" id="SSF158791">
    <property type="entry name" value="MgtE N-terminal domain-like"/>
    <property type="match status" value="1"/>
</dbReference>
<evidence type="ECO:0000256" key="10">
    <source>
        <dbReference type="SAM" id="MobiDB-lite"/>
    </source>
</evidence>
<dbReference type="PANTHER" id="PTHR43773:SF1">
    <property type="entry name" value="MAGNESIUM TRANSPORTER MGTE"/>
    <property type="match status" value="1"/>
</dbReference>
<dbReference type="Gene3D" id="1.10.357.20">
    <property type="entry name" value="SLC41 divalent cation transporters, integral membrane domain"/>
    <property type="match status" value="1"/>
</dbReference>
<reference evidence="12 13" key="1">
    <citation type="submission" date="2019-12" db="EMBL/GenBank/DDBJ databases">
        <authorList>
            <person name="Reyes-Prieto M."/>
        </authorList>
    </citation>
    <scope>NUCLEOTIDE SEQUENCE [LARGE SCALE GENOMIC DNA]</scope>
    <source>
        <strain evidence="12">HF14-78462</strain>
    </source>
</reference>
<dbReference type="GO" id="GO:0005886">
    <property type="term" value="C:plasma membrane"/>
    <property type="evidence" value="ECO:0007669"/>
    <property type="project" value="UniProtKB-SubCell"/>
</dbReference>
<evidence type="ECO:0000256" key="7">
    <source>
        <dbReference type="ARBA" id="ARBA00023136"/>
    </source>
</evidence>
<dbReference type="Gene3D" id="1.25.60.10">
    <property type="entry name" value="MgtE N-terminal domain-like"/>
    <property type="match status" value="1"/>
</dbReference>
<dbReference type="InterPro" id="IPR000644">
    <property type="entry name" value="CBS_dom"/>
</dbReference>
<comment type="similarity">
    <text evidence="2 9">Belongs to the SLC41A transporter family.</text>
</comment>
<dbReference type="InterPro" id="IPR006667">
    <property type="entry name" value="SLC41_membr_dom"/>
</dbReference>
<dbReference type="RefSeq" id="WP_144343105.1">
    <property type="nucleotide sequence ID" value="NZ_CACSAS010000001.1"/>
</dbReference>
<feature type="transmembrane region" description="Helical" evidence="9">
    <location>
        <begin position="448"/>
        <end position="471"/>
    </location>
</feature>